<accession>A0A4Z1BLY2</accession>
<name>A0A4Z1BLY2_9FLAO</name>
<dbReference type="AlphaFoldDB" id="A0A4Z1BLY2"/>
<protein>
    <submittedName>
        <fullName evidence="1">Uncharacterized protein</fullName>
    </submittedName>
</protein>
<evidence type="ECO:0000313" key="2">
    <source>
        <dbReference type="Proteomes" id="UP000297998"/>
    </source>
</evidence>
<organism evidence="1 2">
    <name type="scientific">Empedobacter tilapiae</name>
    <dbReference type="NCBI Taxonomy" id="2491114"/>
    <lineage>
        <taxon>Bacteria</taxon>
        <taxon>Pseudomonadati</taxon>
        <taxon>Bacteroidota</taxon>
        <taxon>Flavobacteriia</taxon>
        <taxon>Flavobacteriales</taxon>
        <taxon>Weeksellaceae</taxon>
        <taxon>Empedobacter</taxon>
    </lineage>
</organism>
<evidence type="ECO:0000313" key="1">
    <source>
        <dbReference type="EMBL" id="TGN26760.1"/>
    </source>
</evidence>
<reference evidence="1 2" key="1">
    <citation type="submission" date="2019-03" db="EMBL/GenBank/DDBJ databases">
        <title>Empedobacter tilapiae sp. nov., isolated from an intestine of Nile tilapia Oreochromis niloticus.</title>
        <authorList>
            <person name="Kim Y.-O."/>
            <person name="Yoon J.-H."/>
        </authorList>
    </citation>
    <scope>NUCLEOTIDE SEQUENCE [LARGE SCALE GENOMIC DNA]</scope>
    <source>
        <strain evidence="1 2">MRS2</strain>
    </source>
</reference>
<keyword evidence="2" id="KW-1185">Reference proteome</keyword>
<dbReference type="Proteomes" id="UP000297998">
    <property type="component" value="Unassembled WGS sequence"/>
</dbReference>
<gene>
    <name evidence="1" type="ORF">E4J94_09955</name>
</gene>
<proteinExistence type="predicted"/>
<dbReference type="EMBL" id="SRPE01000006">
    <property type="protein sequence ID" value="TGN26760.1"/>
    <property type="molecule type" value="Genomic_DNA"/>
</dbReference>
<sequence length="568" mass="63088">MANIENQQQEQIYTEKSTLKNWFRSKLKPTQAQFWAWMDSYWHKGEKMPISTIDGLGEAVDGKAPIVHYHDQYATNDATSLSNENVEQWKKKLDVDNLQFDDQAISLTNEYVDFGLTNVSKQAQFNQAIYESNASKLKEPTNEGDSKEYPYLVGIDEEGYSAKIQSGDIGKNFANTDLVVTTNRKHTGPASVELAMSFICSNSSVRYSGIVDKSADATFNIFPVLDSSGNLAKSTNAINAMIATMKIATPAQKVAFMKEMNGQYSSGQITTTMILMPVVAIGDNTEGLSKIDIYGTELNIDPDTSYVRIKELGNVTNWQDCAWQSIDSTRLEVYIDNSFIDVNKSYVFELKHGIQVHTTTVSLDVVSNLTDIDLSTLIYTQTKDNVPDNYINVTVDATGFITHTVKNSANPANLDGQILKKIKTQPIANYDDNLILIIDFNWSYPTKGYEFPVQYDFMGLSKVIEYPENDVSNNIVAGVGTGFQSNINSNMRTRIIGGGFIPKSGIGQAIIIKKGSVLTTVLIMGGTIIRYTSNATITSEYAVEFNFVGRYLDPKQVGTYKISSIQKF</sequence>
<dbReference type="OrthoDB" id="6315383at2"/>
<comment type="caution">
    <text evidence="1">The sequence shown here is derived from an EMBL/GenBank/DDBJ whole genome shotgun (WGS) entry which is preliminary data.</text>
</comment>
<dbReference type="RefSeq" id="WP_135835659.1">
    <property type="nucleotide sequence ID" value="NZ_SRPE01000006.1"/>
</dbReference>